<dbReference type="PANTHER" id="PTHR32347">
    <property type="entry name" value="EFFLUX SYSTEM COMPONENT YKNX-RELATED"/>
    <property type="match status" value="1"/>
</dbReference>
<evidence type="ECO:0000313" key="5">
    <source>
        <dbReference type="Proteomes" id="UP000094197"/>
    </source>
</evidence>
<dbReference type="GO" id="GO:0030313">
    <property type="term" value="C:cell envelope"/>
    <property type="evidence" value="ECO:0007669"/>
    <property type="project" value="UniProtKB-SubCell"/>
</dbReference>
<dbReference type="EMBL" id="CP015217">
    <property type="protein sequence ID" value="AOP33793.1"/>
    <property type="molecule type" value="Genomic_DNA"/>
</dbReference>
<keyword evidence="2" id="KW-0175">Coiled coil</keyword>
<dbReference type="KEGG" id="laj:A0128_08020"/>
<dbReference type="SUPFAM" id="SSF51230">
    <property type="entry name" value="Single hybrid motif"/>
    <property type="match status" value="1"/>
</dbReference>
<accession>A0A1D7UW55</accession>
<sequence>MNKALVFIKFIWTSRLGRFASIGALIAILLFGSYLVIREKRTEISPKVGSIVELVYSLGTVKSDRVYHLKLGVTSSIRKIFVKEGEVVREGQELLISDSGSNFRAPFSGTITSLPFQEGEVVMPGAPVLTMMDLKKTYILLSLDQDSVLRIRPGQRAELSFETIRGNKVLGKVNKVYPSDGQFYVRVDVDSMPEGTLPEMTADVAVEVARKENALLIPVKAVEKGKIRVRRNGKILNLDAKVGAVDGEWCEVLDNVVLETDTVYLDGQR</sequence>
<dbReference type="InterPro" id="IPR050465">
    <property type="entry name" value="UPF0194_transport"/>
</dbReference>
<dbReference type="Gene3D" id="2.40.50.100">
    <property type="match status" value="1"/>
</dbReference>
<dbReference type="RefSeq" id="WP_069607026.1">
    <property type="nucleotide sequence ID" value="NZ_CP015217.1"/>
</dbReference>
<comment type="subcellular location">
    <subcellularLocation>
        <location evidence="1">Cell envelope</location>
    </subcellularLocation>
</comment>
<dbReference type="Proteomes" id="UP000094197">
    <property type="component" value="Chromosome 1"/>
</dbReference>
<evidence type="ECO:0000256" key="3">
    <source>
        <dbReference type="SAM" id="Phobius"/>
    </source>
</evidence>
<dbReference type="Gene3D" id="2.40.30.170">
    <property type="match status" value="1"/>
</dbReference>
<reference evidence="4 5" key="1">
    <citation type="submission" date="2016-04" db="EMBL/GenBank/DDBJ databases">
        <title>Complete genome seqeunce of Leptospira alstonii serovar Room22.</title>
        <authorList>
            <person name="Nally J.E."/>
            <person name="Bayles D.O."/>
            <person name="Hurley D."/>
            <person name="Fanning S."/>
            <person name="McMahon B.J."/>
            <person name="Arent Z."/>
        </authorList>
    </citation>
    <scope>NUCLEOTIDE SEQUENCE [LARGE SCALE GENOMIC DNA]</scope>
    <source>
        <strain evidence="4 5">GWTS #1</strain>
    </source>
</reference>
<evidence type="ECO:0000256" key="1">
    <source>
        <dbReference type="ARBA" id="ARBA00004196"/>
    </source>
</evidence>
<organism evidence="4 5">
    <name type="scientific">Leptospira tipperaryensis</name>
    <dbReference type="NCBI Taxonomy" id="2564040"/>
    <lineage>
        <taxon>Bacteria</taxon>
        <taxon>Pseudomonadati</taxon>
        <taxon>Spirochaetota</taxon>
        <taxon>Spirochaetia</taxon>
        <taxon>Leptospirales</taxon>
        <taxon>Leptospiraceae</taxon>
        <taxon>Leptospira</taxon>
    </lineage>
</organism>
<gene>
    <name evidence="4" type="ORF">A0128_08020</name>
</gene>
<evidence type="ECO:0000313" key="4">
    <source>
        <dbReference type="EMBL" id="AOP33793.1"/>
    </source>
</evidence>
<keyword evidence="3" id="KW-0812">Transmembrane</keyword>
<dbReference type="InterPro" id="IPR011053">
    <property type="entry name" value="Single_hybrid_motif"/>
</dbReference>
<keyword evidence="5" id="KW-1185">Reference proteome</keyword>
<dbReference type="OrthoDB" id="344621at2"/>
<proteinExistence type="predicted"/>
<dbReference type="AlphaFoldDB" id="A0A1D7UW55"/>
<feature type="transmembrane region" description="Helical" evidence="3">
    <location>
        <begin position="19"/>
        <end position="37"/>
    </location>
</feature>
<protein>
    <submittedName>
        <fullName evidence="4">Secretion protein HlyD</fullName>
    </submittedName>
</protein>
<keyword evidence="3" id="KW-1133">Transmembrane helix</keyword>
<evidence type="ECO:0000256" key="2">
    <source>
        <dbReference type="ARBA" id="ARBA00023054"/>
    </source>
</evidence>
<name>A0A1D7UW55_9LEPT</name>
<dbReference type="PANTHER" id="PTHR32347:SF23">
    <property type="entry name" value="BLL5650 PROTEIN"/>
    <property type="match status" value="1"/>
</dbReference>
<keyword evidence="3" id="KW-0472">Membrane</keyword>